<feature type="transmembrane region" description="Helical" evidence="6">
    <location>
        <begin position="17"/>
        <end position="36"/>
    </location>
</feature>
<comment type="subcellular location">
    <subcellularLocation>
        <location evidence="1">Cell membrane</location>
        <topology evidence="1">Multi-pass membrane protein</topology>
    </subcellularLocation>
</comment>
<evidence type="ECO:0000256" key="6">
    <source>
        <dbReference type="SAM" id="Phobius"/>
    </source>
</evidence>
<name>A0ABS7NIE0_9RHOB</name>
<feature type="transmembrane region" description="Helical" evidence="6">
    <location>
        <begin position="357"/>
        <end position="381"/>
    </location>
</feature>
<dbReference type="EMBL" id="JAHVJA010000008">
    <property type="protein sequence ID" value="MBY6140972.1"/>
    <property type="molecule type" value="Genomic_DNA"/>
</dbReference>
<feature type="transmembrane region" description="Helical" evidence="6">
    <location>
        <begin position="333"/>
        <end position="351"/>
    </location>
</feature>
<evidence type="ECO:0000256" key="4">
    <source>
        <dbReference type="ARBA" id="ARBA00022989"/>
    </source>
</evidence>
<feature type="transmembrane region" description="Helical" evidence="6">
    <location>
        <begin position="83"/>
        <end position="108"/>
    </location>
</feature>
<keyword evidence="3 6" id="KW-0812">Transmembrane</keyword>
<feature type="transmembrane region" description="Helical" evidence="6">
    <location>
        <begin position="300"/>
        <end position="321"/>
    </location>
</feature>
<proteinExistence type="predicted"/>
<dbReference type="InterPro" id="IPR050833">
    <property type="entry name" value="Poly_Biosynth_Transport"/>
</dbReference>
<dbReference type="PANTHER" id="PTHR30250">
    <property type="entry name" value="PST FAMILY PREDICTED COLANIC ACID TRANSPORTER"/>
    <property type="match status" value="1"/>
</dbReference>
<protein>
    <recommendedName>
        <fullName evidence="9">Polysaccharide biosynthesis protein</fullName>
    </recommendedName>
</protein>
<evidence type="ECO:0000256" key="1">
    <source>
        <dbReference type="ARBA" id="ARBA00004651"/>
    </source>
</evidence>
<keyword evidence="4 6" id="KW-1133">Transmembrane helix</keyword>
<feature type="transmembrane region" description="Helical" evidence="6">
    <location>
        <begin position="120"/>
        <end position="136"/>
    </location>
</feature>
<keyword evidence="5 6" id="KW-0472">Membrane</keyword>
<evidence type="ECO:0000313" key="8">
    <source>
        <dbReference type="Proteomes" id="UP000766629"/>
    </source>
</evidence>
<evidence type="ECO:0000256" key="2">
    <source>
        <dbReference type="ARBA" id="ARBA00022475"/>
    </source>
</evidence>
<gene>
    <name evidence="7" type="ORF">KUV26_16150</name>
</gene>
<evidence type="ECO:0000313" key="7">
    <source>
        <dbReference type="EMBL" id="MBY6140972.1"/>
    </source>
</evidence>
<keyword evidence="2" id="KW-1003">Cell membrane</keyword>
<accession>A0ABS7NIE0</accession>
<reference evidence="7 8" key="1">
    <citation type="submission" date="2021-06" db="EMBL/GenBank/DDBJ databases">
        <title>50 bacteria genomes isolated from Dapeng, Shenzhen, China.</title>
        <authorList>
            <person name="Zheng W."/>
            <person name="Yu S."/>
            <person name="Huang Y."/>
        </authorList>
    </citation>
    <scope>NUCLEOTIDE SEQUENCE [LARGE SCALE GENOMIC DNA]</scope>
    <source>
        <strain evidence="7 8">DP1N14-2</strain>
    </source>
</reference>
<organism evidence="7 8">
    <name type="scientific">Leisingera daeponensis</name>
    <dbReference type="NCBI Taxonomy" id="405746"/>
    <lineage>
        <taxon>Bacteria</taxon>
        <taxon>Pseudomonadati</taxon>
        <taxon>Pseudomonadota</taxon>
        <taxon>Alphaproteobacteria</taxon>
        <taxon>Rhodobacterales</taxon>
        <taxon>Roseobacteraceae</taxon>
        <taxon>Leisingera</taxon>
    </lineage>
</organism>
<evidence type="ECO:0008006" key="9">
    <source>
        <dbReference type="Google" id="ProtNLM"/>
    </source>
</evidence>
<feature type="transmembrane region" description="Helical" evidence="6">
    <location>
        <begin position="266"/>
        <end position="294"/>
    </location>
</feature>
<dbReference type="PANTHER" id="PTHR30250:SF11">
    <property type="entry name" value="O-ANTIGEN TRANSPORTER-RELATED"/>
    <property type="match status" value="1"/>
</dbReference>
<feature type="transmembrane region" description="Helical" evidence="6">
    <location>
        <begin position="223"/>
        <end position="245"/>
    </location>
</feature>
<evidence type="ECO:0000256" key="5">
    <source>
        <dbReference type="ARBA" id="ARBA00023136"/>
    </source>
</evidence>
<sequence length="400" mass="42139">MQWSLISILAHSGDVEAIGVLGAALAVSTVSFGFFNMGLRQGIATDLSGTFPDSGYWVFRILTGGLACAAIVLFASLTAASSMAFAVTLAVLLPKLAESFSEAAYGFFQRSGDLGSIARSQLLRAVLAFAAFLGTYTATASLFWATLGWGLSQFAVFALADRSASGLAGRRGPGLRELPLLQIALTQLPVAAGTLIGDIGLLAPRFLVDAAAGDFELGRFTAVYYLFQAANILVLSLLLTFLSPLARSFQDGRFAAVRRQVFRFQLLLMLCCAGGFLTAVLAGDLVLLLLYGAAFQDLDTVFVLLAAGWSFKYMALVPRVFITAGRYFSTGMVMDAAATALTLSCCGYFYLVLDTGLIHLSAGFLLAQVLSLVCFNGIFLYRLRAPGAGPEDGKAACGGG</sequence>
<keyword evidence="8" id="KW-1185">Reference proteome</keyword>
<dbReference type="Proteomes" id="UP000766629">
    <property type="component" value="Unassembled WGS sequence"/>
</dbReference>
<feature type="transmembrane region" description="Helical" evidence="6">
    <location>
        <begin position="57"/>
        <end position="77"/>
    </location>
</feature>
<dbReference type="RefSeq" id="WP_222509084.1">
    <property type="nucleotide sequence ID" value="NZ_JAHVJA010000008.1"/>
</dbReference>
<comment type="caution">
    <text evidence="7">The sequence shown here is derived from an EMBL/GenBank/DDBJ whole genome shotgun (WGS) entry which is preliminary data.</text>
</comment>
<evidence type="ECO:0000256" key="3">
    <source>
        <dbReference type="ARBA" id="ARBA00022692"/>
    </source>
</evidence>